<dbReference type="Proteomes" id="UP001499909">
    <property type="component" value="Unassembled WGS sequence"/>
</dbReference>
<evidence type="ECO:0000256" key="1">
    <source>
        <dbReference type="SAM" id="SignalP"/>
    </source>
</evidence>
<dbReference type="InterPro" id="IPR029052">
    <property type="entry name" value="Metallo-depent_PP-like"/>
</dbReference>
<proteinExistence type="predicted"/>
<dbReference type="SUPFAM" id="SSF56300">
    <property type="entry name" value="Metallo-dependent phosphatases"/>
    <property type="match status" value="1"/>
</dbReference>
<comment type="caution">
    <text evidence="2">The sequence shown here is derived from an EMBL/GenBank/DDBJ whole genome shotgun (WGS) entry which is preliminary data.</text>
</comment>
<gene>
    <name evidence="2" type="ORF">GCM10022406_11670</name>
</gene>
<reference evidence="3" key="1">
    <citation type="journal article" date="2019" name="Int. J. Syst. Evol. Microbiol.">
        <title>The Global Catalogue of Microorganisms (GCM) 10K type strain sequencing project: providing services to taxonomists for standard genome sequencing and annotation.</title>
        <authorList>
            <consortium name="The Broad Institute Genomics Platform"/>
            <consortium name="The Broad Institute Genome Sequencing Center for Infectious Disease"/>
            <person name="Wu L."/>
            <person name="Ma J."/>
        </authorList>
    </citation>
    <scope>NUCLEOTIDE SEQUENCE [LARGE SCALE GENOMIC DNA]</scope>
    <source>
        <strain evidence="3">JCM 17214</strain>
    </source>
</reference>
<keyword evidence="3" id="KW-1185">Reference proteome</keyword>
<dbReference type="Gene3D" id="3.60.21.10">
    <property type="match status" value="1"/>
</dbReference>
<feature type="chain" id="PRO_5046767508" evidence="1">
    <location>
        <begin position="23"/>
        <end position="1247"/>
    </location>
</feature>
<organism evidence="2 3">
    <name type="scientific">Hymenobacter algoricola</name>
    <dbReference type="NCBI Taxonomy" id="486267"/>
    <lineage>
        <taxon>Bacteria</taxon>
        <taxon>Pseudomonadati</taxon>
        <taxon>Bacteroidota</taxon>
        <taxon>Cytophagia</taxon>
        <taxon>Cytophagales</taxon>
        <taxon>Hymenobacteraceae</taxon>
        <taxon>Hymenobacter</taxon>
    </lineage>
</organism>
<sequence length="1247" mass="139214">MRKTYRLLWAALLATAASSAYAQSASAPAHAVYLLGNTAGKDLPQTHLRALRQQLEQQQGAFTVVHLGDIVGNAGLGSRKDSTQSGQTERADALIALVQGLPNGRIYFLPGDKDWDNSGPDGLKRVQRLEKYIEAKLPNQNAFLPSGGCPGPEIVDVAPLVRLVAINSPWWTHPFDRPEAPDTECKTMTKEEFREQLQDVLDETKGRNVLLVGHQPVISNGVYGGRMPLSRQLFPFGNGIPLPVFGSIYSAYRQNVGTPRDLANPAYQDLRKQMLSTLKENPGVVYAAAHDFSLQLTRFEDNYHLIAGSFAEKEHVGTNSQALFNKAAEGYTRLDYYADGTVKTAFFTFDKAGTAVAEAYSTTLFQSACATPRLPDVPVNFFIPECPTAPAGVAGTKPDVPFQATTTLAPGAQYTAGPGKRLMLGQLYRSSWIQPVAVKTLDLATEKGGLRIFGKGGGRQTTSVKLIAADSSEYVFRSVDKDVTRILPPELRNSVAADVLRDITPTAHPYSALVTGSLLDQTDILHARPRLFVLPDNSTLGPYREKYAGLLGTLEDRPVDPKPNLPGFGGADDVRRSFSFFRQLYKDHDNQIDAPALAKARAFDMLVADFGKHEDNWKWAGYKQGKKTIYRPIPRDRDQSFTLWNGLLTYVANREWAVPSIEDFQSEFHDMESLNWPARHLDRFLLQSVTREQWQETAQYMQQRITPAAIDQATATLPREIQPLSGNDLNRKLKARIQELPKALDEYYLMLAKRVDVVGSNKAEVFQVDRLPDGNVRVRMFDKGKEGDAPNGDPLFDRTFRHQETAEVALYGLDGKDVFTVTGTASKSVLVRIIGGDGKDKITDESRVSGLRAKTKVYDLTDTELKLGKESENHTSNQLAVNRYDREAFEYDGYNPRATLIYNQSDGFGAGAGFDIVRQGFRKPDYKNLYGFDVRGSSNGNFQVSLNTRHRHAVGQWDIGARTEYGNFFPFYNFFGLGNNTTKDETLHDNLFYKARYKGYTLNAFTERTFFQRSLFRIGPTYEQYTSNFSGQSLLGQLQTNPNPDIIRPNTSFQRLIGVNTLFDLDLRDRKSFARRGVRLLAQHDSYHQLNRTKGNFGLTQGFAEYYGTARLLVPVTLVLKGGGARNYGDDDEIPFYKFATLGLRENLRGYYRNRFSGDASLYINTELRLALGRVQTSFLPFSYGLFGFYDRGRVYFKGSSPAGWHDSYGAGFFIAPVSDQLALSVSYQKSPENGLIQVGLGFRIDQ</sequence>
<dbReference type="EMBL" id="BAABDH010000018">
    <property type="protein sequence ID" value="GAA3927584.1"/>
    <property type="molecule type" value="Genomic_DNA"/>
</dbReference>
<accession>A0ABP7MPM8</accession>
<dbReference type="RefSeq" id="WP_345111370.1">
    <property type="nucleotide sequence ID" value="NZ_BAABDH010000018.1"/>
</dbReference>
<feature type="signal peptide" evidence="1">
    <location>
        <begin position="1"/>
        <end position="22"/>
    </location>
</feature>
<name>A0ABP7MPM8_9BACT</name>
<evidence type="ECO:0000313" key="2">
    <source>
        <dbReference type="EMBL" id="GAA3927584.1"/>
    </source>
</evidence>
<evidence type="ECO:0000313" key="3">
    <source>
        <dbReference type="Proteomes" id="UP001499909"/>
    </source>
</evidence>
<keyword evidence="1" id="KW-0732">Signal</keyword>
<protein>
    <submittedName>
        <fullName evidence="2">Metallophosphoesterase</fullName>
    </submittedName>
</protein>